<organism evidence="2 3">
    <name type="scientific">Serratia silvae</name>
    <dbReference type="NCBI Taxonomy" id="2824122"/>
    <lineage>
        <taxon>Bacteria</taxon>
        <taxon>Pseudomonadati</taxon>
        <taxon>Pseudomonadota</taxon>
        <taxon>Gammaproteobacteria</taxon>
        <taxon>Enterobacterales</taxon>
        <taxon>Yersiniaceae</taxon>
        <taxon>Serratia</taxon>
    </lineage>
</organism>
<sequence>MSDPKLFHERQKDVNKRAGRVLAFTSNAPINAAMSVDDQVKVIFQAAMQDPMFEGVNENAVRQIATTWAASISDYRRVHGCNPPADLLANAQKACENLILESAPDHKRSGDGAAMLESASSDMRTSEGVMRQAIFMAMILPAALGAATSDMCTFMPVSRDESDFYEVYNVAGSKMGSFDRGDQMDHLSAGIFSQMGRIFMLKDQDSVDGTAKEFTIAIKEFEGRDMPVRRGRVRVIVNRRIGKHYDDGECSINFNEKDAQGNAFTVTGKVDYTKGIVVLKFEEAPPAGTHIAMQAELDVESDPDLIPVINQAMRSWKMKPSQYILAAEHTVQAMMDLQREFGLNLASMQFTSLTQWCSHEQDMKRLRKLAFHTVHNYKYDTALPQSQQWEQWCLLFRGKINGISTDMRDRTKKYGIRGGFAGGDAAGYIKSLPTTMFQPAPNYVQTSYVHFIGMLFGTIRIYEVPKPICQQFDKEGYPFSSNDILFYSRGENLSEAGIVAGDAVPAIPFTHPTTTALVNRQTLWGSAINEIHPRNGEDYFARLTLVNEKIGAIDPRSGKYIEKQPEAGAPFVPVEGVSLVPKSVTLTVGEKFKLSPTVLPENATNKVFTLISSDEVVAVVDQSGEGEAKAVGVANVTMTSEDGTKTAVAKVTVKA</sequence>
<dbReference type="InterPro" id="IPR003343">
    <property type="entry name" value="Big_2"/>
</dbReference>
<dbReference type="Pfam" id="PF02368">
    <property type="entry name" value="Big_2"/>
    <property type="match status" value="1"/>
</dbReference>
<proteinExistence type="predicted"/>
<protein>
    <submittedName>
        <fullName evidence="2">Ig domain-containing protein</fullName>
    </submittedName>
</protein>
<evidence type="ECO:0000259" key="1">
    <source>
        <dbReference type="SMART" id="SM00635"/>
    </source>
</evidence>
<dbReference type="SMART" id="SM00635">
    <property type="entry name" value="BID_2"/>
    <property type="match status" value="1"/>
</dbReference>
<comment type="caution">
    <text evidence="2">The sequence shown here is derived from an EMBL/GenBank/DDBJ whole genome shotgun (WGS) entry which is preliminary data.</text>
</comment>
<accession>A0ABT0KH98</accession>
<name>A0ABT0KH98_9GAMM</name>
<evidence type="ECO:0000313" key="3">
    <source>
        <dbReference type="Proteomes" id="UP001165275"/>
    </source>
</evidence>
<gene>
    <name evidence="2" type="ORF">KAJ71_20540</name>
</gene>
<dbReference type="Gene3D" id="2.60.40.1080">
    <property type="match status" value="1"/>
</dbReference>
<dbReference type="InterPro" id="IPR008964">
    <property type="entry name" value="Invasin/intimin_cell_adhesion"/>
</dbReference>
<keyword evidence="3" id="KW-1185">Reference proteome</keyword>
<reference evidence="2" key="1">
    <citation type="submission" date="2021-04" db="EMBL/GenBank/DDBJ databases">
        <title>Genome sequence of Serratia sp. arafor3.</title>
        <authorList>
            <person name="Besaury L."/>
        </authorList>
    </citation>
    <scope>NUCLEOTIDE SEQUENCE</scope>
    <source>
        <strain evidence="2">Arafor3</strain>
    </source>
</reference>
<dbReference type="RefSeq" id="WP_248947399.1">
    <property type="nucleotide sequence ID" value="NZ_CBCSGY010000016.1"/>
</dbReference>
<dbReference type="SUPFAM" id="SSF49373">
    <property type="entry name" value="Invasin/intimin cell-adhesion fragments"/>
    <property type="match status" value="1"/>
</dbReference>
<evidence type="ECO:0000313" key="2">
    <source>
        <dbReference type="EMBL" id="MCL1031386.1"/>
    </source>
</evidence>
<dbReference type="EMBL" id="JAGQDC010000021">
    <property type="protein sequence ID" value="MCL1031386.1"/>
    <property type="molecule type" value="Genomic_DNA"/>
</dbReference>
<feature type="domain" description="BIG2" evidence="1">
    <location>
        <begin position="573"/>
        <end position="650"/>
    </location>
</feature>
<dbReference type="Proteomes" id="UP001165275">
    <property type="component" value="Unassembled WGS sequence"/>
</dbReference>